<dbReference type="CDD" id="cd16913">
    <property type="entry name" value="YkuD_like"/>
    <property type="match status" value="1"/>
</dbReference>
<feature type="region of interest" description="Disordered" evidence="10">
    <location>
        <begin position="36"/>
        <end position="101"/>
    </location>
</feature>
<evidence type="ECO:0000259" key="12">
    <source>
        <dbReference type="PROSITE" id="PS52029"/>
    </source>
</evidence>
<evidence type="ECO:0000256" key="10">
    <source>
        <dbReference type="SAM" id="MobiDB-lite"/>
    </source>
</evidence>
<reference evidence="13 14" key="1">
    <citation type="submission" date="2020-06" db="EMBL/GenBank/DDBJ databases">
        <title>Genome sequence of 2 isolates from Red Sea Mangroves.</title>
        <authorList>
            <person name="Sefrji F."/>
            <person name="Michoud G."/>
            <person name="Merlino G."/>
            <person name="Daffonchio D."/>
        </authorList>
    </citation>
    <scope>NUCLEOTIDE SEQUENCE [LARGE SCALE GENOMIC DNA]</scope>
    <source>
        <strain evidence="13 14">R1DC25</strain>
    </source>
</reference>
<evidence type="ECO:0000256" key="2">
    <source>
        <dbReference type="ARBA" id="ARBA00005992"/>
    </source>
</evidence>
<keyword evidence="3" id="KW-0328">Glycosyltransferase</keyword>
<feature type="active site" description="Nucleophile" evidence="9">
    <location>
        <position position="214"/>
    </location>
</feature>
<proteinExistence type="inferred from homology"/>
<dbReference type="RefSeq" id="WP_213163017.1">
    <property type="nucleotide sequence ID" value="NZ_CP058214.1"/>
</dbReference>
<dbReference type="AlphaFoldDB" id="A0A7S8HAP1"/>
<evidence type="ECO:0000256" key="1">
    <source>
        <dbReference type="ARBA" id="ARBA00004752"/>
    </source>
</evidence>
<evidence type="ECO:0000313" key="14">
    <source>
        <dbReference type="Proteomes" id="UP000593594"/>
    </source>
</evidence>
<evidence type="ECO:0000256" key="9">
    <source>
        <dbReference type="PROSITE-ProRule" id="PRU01373"/>
    </source>
</evidence>
<evidence type="ECO:0000256" key="7">
    <source>
        <dbReference type="ARBA" id="ARBA00022984"/>
    </source>
</evidence>
<evidence type="ECO:0000256" key="8">
    <source>
        <dbReference type="ARBA" id="ARBA00023316"/>
    </source>
</evidence>
<dbReference type="UniPathway" id="UPA00219"/>
<dbReference type="KEGG" id="kmn:HW532_03120"/>
<dbReference type="Proteomes" id="UP000593594">
    <property type="component" value="Chromosome"/>
</dbReference>
<dbReference type="SUPFAM" id="SSF141523">
    <property type="entry name" value="L,D-transpeptidase catalytic domain-like"/>
    <property type="match status" value="1"/>
</dbReference>
<dbReference type="PANTHER" id="PTHR30582">
    <property type="entry name" value="L,D-TRANSPEPTIDASE"/>
    <property type="match status" value="1"/>
</dbReference>
<keyword evidence="6 9" id="KW-0133">Cell shape</keyword>
<sequence>MRGYITILAATAVIGLATATGTAGAAKTQFNFSSEKPDDAIRYGGASRPAAKPDEAERDNARARRAQPASRRSSRPSRRASYGSRYASTPRSTYGGKRTVRYSGPYGPGTIVVKTGERRLYYVLPGGKAIQYGVGVGRQGFTWRGRHRISRKAEWPGWTPPAAMRKRQPNLPKYMPGGPNNPLGARALYIGGTLYRIHGTNQAWSIGRAVSSGCIRMLNEEVVDLYSRVQIGTRVVVQ</sequence>
<dbReference type="PANTHER" id="PTHR30582:SF24">
    <property type="entry name" value="L,D-TRANSPEPTIDASE ERFK_SRFK-RELATED"/>
    <property type="match status" value="1"/>
</dbReference>
<dbReference type="EMBL" id="CP058214">
    <property type="protein sequence ID" value="QPC41790.1"/>
    <property type="molecule type" value="Genomic_DNA"/>
</dbReference>
<feature type="domain" description="L,D-TPase catalytic" evidence="12">
    <location>
        <begin position="109"/>
        <end position="238"/>
    </location>
</feature>
<gene>
    <name evidence="13" type="ORF">HW532_03120</name>
</gene>
<dbReference type="GO" id="GO:0071555">
    <property type="term" value="P:cell wall organization"/>
    <property type="evidence" value="ECO:0007669"/>
    <property type="project" value="UniProtKB-UniRule"/>
</dbReference>
<dbReference type="GO" id="GO:0008360">
    <property type="term" value="P:regulation of cell shape"/>
    <property type="evidence" value="ECO:0007669"/>
    <property type="project" value="UniProtKB-UniRule"/>
</dbReference>
<dbReference type="GO" id="GO:0018104">
    <property type="term" value="P:peptidoglycan-protein cross-linking"/>
    <property type="evidence" value="ECO:0007669"/>
    <property type="project" value="TreeGrafter"/>
</dbReference>
<dbReference type="FunFam" id="2.40.440.10:FF:000002">
    <property type="entry name" value="L,D-transpeptidase ErfK/SrfK"/>
    <property type="match status" value="1"/>
</dbReference>
<dbReference type="InterPro" id="IPR038063">
    <property type="entry name" value="Transpep_catalytic_dom"/>
</dbReference>
<dbReference type="GO" id="GO:0071972">
    <property type="term" value="F:peptidoglycan L,D-transpeptidase activity"/>
    <property type="evidence" value="ECO:0007669"/>
    <property type="project" value="TreeGrafter"/>
</dbReference>
<feature type="compositionally biased region" description="Low complexity" evidence="10">
    <location>
        <begin position="79"/>
        <end position="88"/>
    </location>
</feature>
<feature type="active site" description="Proton donor/acceptor" evidence="9">
    <location>
        <position position="198"/>
    </location>
</feature>
<dbReference type="InterPro" id="IPR050979">
    <property type="entry name" value="LD-transpeptidase"/>
</dbReference>
<name>A0A7S8HAP1_9HYPH</name>
<keyword evidence="8 9" id="KW-0961">Cell wall biogenesis/degradation</keyword>
<evidence type="ECO:0000256" key="3">
    <source>
        <dbReference type="ARBA" id="ARBA00022676"/>
    </source>
</evidence>
<evidence type="ECO:0000256" key="6">
    <source>
        <dbReference type="ARBA" id="ARBA00022960"/>
    </source>
</evidence>
<feature type="signal peptide" evidence="11">
    <location>
        <begin position="1"/>
        <end position="25"/>
    </location>
</feature>
<keyword evidence="11" id="KW-0732">Signal</keyword>
<dbReference type="PROSITE" id="PS52029">
    <property type="entry name" value="LD_TPASE"/>
    <property type="match status" value="1"/>
</dbReference>
<evidence type="ECO:0000256" key="5">
    <source>
        <dbReference type="ARBA" id="ARBA00022801"/>
    </source>
</evidence>
<keyword evidence="4" id="KW-0808">Transferase</keyword>
<keyword evidence="14" id="KW-1185">Reference proteome</keyword>
<feature type="compositionally biased region" description="Basic and acidic residues" evidence="10">
    <location>
        <begin position="51"/>
        <end position="62"/>
    </location>
</feature>
<dbReference type="InterPro" id="IPR005490">
    <property type="entry name" value="LD_TPept_cat_dom"/>
</dbReference>
<keyword evidence="5" id="KW-0378">Hydrolase</keyword>
<protein>
    <submittedName>
        <fullName evidence="13">L,D-transpeptidase</fullName>
    </submittedName>
</protein>
<dbReference type="Gene3D" id="2.40.440.10">
    <property type="entry name" value="L,D-transpeptidase catalytic domain-like"/>
    <property type="match status" value="1"/>
</dbReference>
<evidence type="ECO:0000256" key="4">
    <source>
        <dbReference type="ARBA" id="ARBA00022679"/>
    </source>
</evidence>
<evidence type="ECO:0000313" key="13">
    <source>
        <dbReference type="EMBL" id="QPC41790.1"/>
    </source>
</evidence>
<organism evidence="13 14">
    <name type="scientific">Kaustia mangrovi</name>
    <dbReference type="NCBI Taxonomy" id="2593653"/>
    <lineage>
        <taxon>Bacteria</taxon>
        <taxon>Pseudomonadati</taxon>
        <taxon>Pseudomonadota</taxon>
        <taxon>Alphaproteobacteria</taxon>
        <taxon>Hyphomicrobiales</taxon>
        <taxon>Parvibaculaceae</taxon>
        <taxon>Kaustia</taxon>
    </lineage>
</organism>
<accession>A0A7S8HAP1</accession>
<dbReference type="GO" id="GO:0016757">
    <property type="term" value="F:glycosyltransferase activity"/>
    <property type="evidence" value="ECO:0007669"/>
    <property type="project" value="UniProtKB-KW"/>
</dbReference>
<feature type="chain" id="PRO_5032796940" evidence="11">
    <location>
        <begin position="26"/>
        <end position="238"/>
    </location>
</feature>
<dbReference type="Pfam" id="PF03734">
    <property type="entry name" value="YkuD"/>
    <property type="match status" value="1"/>
</dbReference>
<evidence type="ECO:0000256" key="11">
    <source>
        <dbReference type="SAM" id="SignalP"/>
    </source>
</evidence>
<dbReference type="GO" id="GO:0005576">
    <property type="term" value="C:extracellular region"/>
    <property type="evidence" value="ECO:0007669"/>
    <property type="project" value="TreeGrafter"/>
</dbReference>
<comment type="pathway">
    <text evidence="1 9">Cell wall biogenesis; peptidoglycan biosynthesis.</text>
</comment>
<comment type="similarity">
    <text evidence="2">Belongs to the YkuD family.</text>
</comment>
<keyword evidence="7 9" id="KW-0573">Peptidoglycan synthesis</keyword>